<dbReference type="GO" id="GO:0044550">
    <property type="term" value="P:secondary metabolite biosynthetic process"/>
    <property type="evidence" value="ECO:0007669"/>
    <property type="project" value="TreeGrafter"/>
</dbReference>
<comment type="similarity">
    <text evidence="2">Belongs to the threonine aldolase family.</text>
</comment>
<dbReference type="InterPro" id="IPR010080">
    <property type="entry name" value="Thioester_reductase-like_dom"/>
</dbReference>
<comment type="cofactor">
    <cofactor evidence="1">
        <name>pyridoxal 5'-phosphate</name>
        <dbReference type="ChEBI" id="CHEBI:597326"/>
    </cofactor>
</comment>
<sequence>MKIGENKTERNRDILNDDRKMHMENEPRFASECDCDYASYPIIPQPMQQLVADGAVEHGLLMPHSSCLDMSASTLIRAAWALMASHLTNSKRVVFGTTIYGRRATVIGLEVSAPTVTAVAVHAQWQGNQTVSDYLQAVRQAAVQAPAKQTDVGRVECMFQTLLDVQSHDHHHIHGRGQRGCQEYALVLEIAVGRHQATAKARFDSRVVAPWAVRKLLEQLEFVLGQLVNADPERMLAEIEVLTPQDLDAIWGWNRTVPAPVERCVHDLIQDVVQTQPNAPAVCAWDGELTYGELDRLAVCVAARLVDLGVGPNVLVPLCFDKSMWTIVAKLGVLKAGGAFILLDPSLPEQRLRAIVGELRAGLLLSSASTRELGLRLVPEVVTLSSDLLLTDLASHDAVAASPDAVMYVIFTSGSTGTPKGVIITHSNFASALHHQLGSLGITSASRLFDFAAYSFDISISNAFRTLAAGGCLCIPNEQDRRNCLVQSIASLQANAVHFTPSVAQLLVLDDAAELQTIFLGGETVRVRDIKPWWDKVRLVHEYGPSECTPTSTINCNKSTPEEAARIGTGAGLVTWVVNAEDHNKLVPLGFVGELLLEGPLVGRGYLNDADKTASAFIEDTPWLLRGTASCPGRHGRLYKTGDLVRYNEDGSLTFVCRKDQQVKIRGQRVELGDIEHHVKQLIPEAEQVVAEVIKLQDEDGRPVLVAFIQMSRQADEVDNASVKLLHVAAVVKKRLTERLPSYMVPTVFFAMAKLPMTSSGKMNRTRLREIGQSILVDGVEQAHQSSRRAAHNAKNGTPMSETEHPVYALAEKVLAMLPPAHRRGLLPNGRDGIGTGIDFDNVPLSLCGLDSVNMMSLIHFIRRQFQVMIDMRLLMNGRTSIRSLGEHVMNLQVGALNGCTEAPTSVDLLTEISQYDSMIAAAQLEAPLSVETKSRDDLTILLTGANGFIGTQILRQLLNHNKVAAVIALVRGETEDGARKRTIDAAKKARWWAQDYEKKLHVWLGDLGSPRLGRNASDWSLLGHKIDAVIHNGATVHLGKSYAQLKAANVGSTADLLRLIAAKPSVKFVYVSTLRHRTSMSETEDDAARLLANSIGYNQTKFVAEALVRRAALRCAPGSNHLVALCPGFVIGTPNEGVANAGDHFWRLVAACIKVGAYNADEADGWVYVSDVMSTVKYIVEAALEPGALPKAVAHVSDGITWRHFWDLVRGIGYPIQARHAAEWLAAVRQDIELGGEAHPMWPLAHMLENRVTQQASHENGLTPKSLKVAVTKNIEYLASVGFLPLAVPGVLDATADNKASLSSGWHHQLCGNRLGDEIEHLAWSHSNEASNDLRSDTCTKPTLPMLEAIIKTSLGDNDMEEDPTTNSFQSYVAELLGHEASLLVASGTMGNQVALRTVLSAPPYSILADHRGHIITLEGGGASTVCGAMIKMVVPCNGHHLTLADVQRNCTLTETVYDCPTRVISLENTLEGTIMPLCDIRAISKWARAKEPPIHMHLDGARLWEAVAAGTCTLREIGECFDSIQLCLSKGIGAPIGSVVVGSSVFIQRAKWSRKLLGGSIRAAGLVAAPARVAIDTVFLGNMLKHAHDKARRASALWEQLGGKLRTPTETNMVWPDLEASGLAHDDFYPVAKKFGLKVWDLMSGRLVFHYQITDDTFARLCDFFHAVLEKKPGRI</sequence>
<feature type="domain" description="Thioester reductase (TE)" evidence="12">
    <location>
        <begin position="943"/>
        <end position="1162"/>
    </location>
</feature>
<dbReference type="GO" id="GO:0016829">
    <property type="term" value="F:lyase activity"/>
    <property type="evidence" value="ECO:0007669"/>
    <property type="project" value="UniProtKB-KW"/>
</dbReference>
<keyword evidence="4" id="KW-0597">Phosphoprotein</keyword>
<dbReference type="Proteomes" id="UP000226192">
    <property type="component" value="Unassembled WGS sequence"/>
</dbReference>
<dbReference type="NCBIfam" id="TIGR01746">
    <property type="entry name" value="Thioester-redct"/>
    <property type="match status" value="1"/>
</dbReference>
<dbReference type="Gene3D" id="3.90.1150.10">
    <property type="entry name" value="Aspartate Aminotransferase, domain 1"/>
    <property type="match status" value="1"/>
</dbReference>
<dbReference type="GO" id="GO:0031177">
    <property type="term" value="F:phosphopantetheine binding"/>
    <property type="evidence" value="ECO:0007669"/>
    <property type="project" value="TreeGrafter"/>
</dbReference>
<dbReference type="Gene3D" id="3.40.50.720">
    <property type="entry name" value="NAD(P)-binding Rossmann-like Domain"/>
    <property type="match status" value="1"/>
</dbReference>
<dbReference type="InterPro" id="IPR009081">
    <property type="entry name" value="PP-bd_ACP"/>
</dbReference>
<dbReference type="FunFam" id="3.30.300.30:FF:000015">
    <property type="entry name" value="Nonribosomal peptide synthase SidD"/>
    <property type="match status" value="1"/>
</dbReference>
<evidence type="ECO:0000259" key="10">
    <source>
        <dbReference type="Pfam" id="PF00550"/>
    </source>
</evidence>
<dbReference type="Pfam" id="PF07993">
    <property type="entry name" value="NAD_binding_4"/>
    <property type="match status" value="1"/>
</dbReference>
<dbReference type="Gene3D" id="3.40.640.10">
    <property type="entry name" value="Type I PLP-dependent aspartate aminotransferase-like (Major domain)"/>
    <property type="match status" value="1"/>
</dbReference>
<gene>
    <name evidence="13" type="ORF">CDD81_4179</name>
</gene>
<dbReference type="PANTHER" id="PTHR45527">
    <property type="entry name" value="NONRIBOSOMAL PEPTIDE SYNTHETASE"/>
    <property type="match status" value="1"/>
</dbReference>
<dbReference type="InterPro" id="IPR001597">
    <property type="entry name" value="ArAA_b-elim_lyase/Thr_aldolase"/>
</dbReference>
<evidence type="ECO:0000256" key="3">
    <source>
        <dbReference type="ARBA" id="ARBA00022450"/>
    </source>
</evidence>
<dbReference type="SUPFAM" id="SSF51735">
    <property type="entry name" value="NAD(P)-binding Rossmann-fold domains"/>
    <property type="match status" value="1"/>
</dbReference>
<keyword evidence="5" id="KW-0436">Ligase</keyword>
<evidence type="ECO:0000256" key="4">
    <source>
        <dbReference type="ARBA" id="ARBA00022553"/>
    </source>
</evidence>
<protein>
    <recommendedName>
        <fullName evidence="15">Carrier domain-containing protein</fullName>
    </recommendedName>
</protein>
<evidence type="ECO:0000256" key="1">
    <source>
        <dbReference type="ARBA" id="ARBA00001933"/>
    </source>
</evidence>
<dbReference type="Gene3D" id="3.40.50.980">
    <property type="match status" value="2"/>
</dbReference>
<evidence type="ECO:0000256" key="7">
    <source>
        <dbReference type="ARBA" id="ARBA00023239"/>
    </source>
</evidence>
<dbReference type="InterPro" id="IPR015421">
    <property type="entry name" value="PyrdxlP-dep_Trfase_major"/>
</dbReference>
<dbReference type="Gene3D" id="3.30.300.30">
    <property type="match status" value="1"/>
</dbReference>
<dbReference type="Gene3D" id="2.30.38.10">
    <property type="entry name" value="Luciferase, Domain 3"/>
    <property type="match status" value="1"/>
</dbReference>
<feature type="domain" description="Aromatic amino acid beta-eliminating lyase/threonine aldolase" evidence="11">
    <location>
        <begin position="1334"/>
        <end position="1619"/>
    </location>
</feature>
<feature type="region of interest" description="Disordered" evidence="8">
    <location>
        <begin position="1"/>
        <end position="21"/>
    </location>
</feature>
<dbReference type="OrthoDB" id="4895341at2759"/>
<dbReference type="GO" id="GO:0005737">
    <property type="term" value="C:cytoplasm"/>
    <property type="evidence" value="ECO:0007669"/>
    <property type="project" value="TreeGrafter"/>
</dbReference>
<dbReference type="InterPro" id="IPR020845">
    <property type="entry name" value="AMP-binding_CS"/>
</dbReference>
<dbReference type="InterPro" id="IPR015422">
    <property type="entry name" value="PyrdxlP-dep_Trfase_small"/>
</dbReference>
<evidence type="ECO:0000256" key="2">
    <source>
        <dbReference type="ARBA" id="ARBA00006966"/>
    </source>
</evidence>
<keyword evidence="6" id="KW-0663">Pyridoxal phosphate</keyword>
<comment type="caution">
    <text evidence="13">The sequence shown here is derived from an EMBL/GenBank/DDBJ whole genome shotgun (WGS) entry which is preliminary data.</text>
</comment>
<organism evidence="13 14">
    <name type="scientific">Ophiocordyceps australis</name>
    <dbReference type="NCBI Taxonomy" id="1399860"/>
    <lineage>
        <taxon>Eukaryota</taxon>
        <taxon>Fungi</taxon>
        <taxon>Dikarya</taxon>
        <taxon>Ascomycota</taxon>
        <taxon>Pezizomycotina</taxon>
        <taxon>Sordariomycetes</taxon>
        <taxon>Hypocreomycetidae</taxon>
        <taxon>Hypocreales</taxon>
        <taxon>Ophiocordycipitaceae</taxon>
        <taxon>Ophiocordyceps</taxon>
    </lineage>
</organism>
<dbReference type="CDD" id="cd05918">
    <property type="entry name" value="A_NRPS_SidN3_like"/>
    <property type="match status" value="1"/>
</dbReference>
<evidence type="ECO:0000313" key="13">
    <source>
        <dbReference type="EMBL" id="PHH58888.1"/>
    </source>
</evidence>
<dbReference type="GO" id="GO:0016874">
    <property type="term" value="F:ligase activity"/>
    <property type="evidence" value="ECO:0007669"/>
    <property type="project" value="UniProtKB-KW"/>
</dbReference>
<dbReference type="SUPFAM" id="SSF53383">
    <property type="entry name" value="PLP-dependent transferases"/>
    <property type="match status" value="1"/>
</dbReference>
<dbReference type="InterPro" id="IPR036291">
    <property type="entry name" value="NAD(P)-bd_dom_sf"/>
</dbReference>
<evidence type="ECO:0000259" key="12">
    <source>
        <dbReference type="Pfam" id="PF07993"/>
    </source>
</evidence>
<dbReference type="GO" id="GO:0043041">
    <property type="term" value="P:amino acid activation for nonribosomal peptide biosynthetic process"/>
    <property type="evidence" value="ECO:0007669"/>
    <property type="project" value="TreeGrafter"/>
</dbReference>
<dbReference type="EMBL" id="NJET01000277">
    <property type="protein sequence ID" value="PHH58888.1"/>
    <property type="molecule type" value="Genomic_DNA"/>
</dbReference>
<dbReference type="GO" id="GO:0044283">
    <property type="term" value="P:small molecule biosynthetic process"/>
    <property type="evidence" value="ECO:0007669"/>
    <property type="project" value="UniProtKB-ARBA"/>
</dbReference>
<feature type="domain" description="AMP-dependent synthetase/ligase" evidence="9">
    <location>
        <begin position="270"/>
        <end position="607"/>
    </location>
</feature>
<accession>A0A2C5XDS5</accession>
<dbReference type="SUPFAM" id="SSF52777">
    <property type="entry name" value="CoA-dependent acyltransferases"/>
    <property type="match status" value="1"/>
</dbReference>
<reference evidence="13 14" key="1">
    <citation type="submission" date="2017-06" db="EMBL/GenBank/DDBJ databases">
        <title>Ant-infecting Ophiocordyceps genomes reveal a high diversity of potential behavioral manipulation genes and a possible major role for enterotoxins.</title>
        <authorList>
            <person name="De Bekker C."/>
            <person name="Evans H.C."/>
            <person name="Brachmann A."/>
            <person name="Hughes D.P."/>
        </authorList>
    </citation>
    <scope>NUCLEOTIDE SEQUENCE [LARGE SCALE GENOMIC DNA]</scope>
    <source>
        <strain evidence="13 14">Map64</strain>
    </source>
</reference>
<dbReference type="InterPro" id="IPR015424">
    <property type="entry name" value="PyrdxlP-dep_Trfase"/>
</dbReference>
<name>A0A2C5XDS5_9HYPO</name>
<dbReference type="PROSITE" id="PS00455">
    <property type="entry name" value="AMP_BINDING"/>
    <property type="match status" value="1"/>
</dbReference>
<dbReference type="FunFam" id="3.40.640.10:FF:000030">
    <property type="entry name" value="Low-specificity L-threonine aldolase"/>
    <property type="match status" value="1"/>
</dbReference>
<dbReference type="Pfam" id="PF00550">
    <property type="entry name" value="PP-binding"/>
    <property type="match status" value="1"/>
</dbReference>
<evidence type="ECO:0008006" key="15">
    <source>
        <dbReference type="Google" id="ProtNLM"/>
    </source>
</evidence>
<dbReference type="Pfam" id="PF01212">
    <property type="entry name" value="Beta_elim_lyase"/>
    <property type="match status" value="1"/>
</dbReference>
<evidence type="ECO:0000256" key="6">
    <source>
        <dbReference type="ARBA" id="ARBA00022898"/>
    </source>
</evidence>
<dbReference type="STRING" id="1399860.A0A2C5XDS5"/>
<keyword evidence="3" id="KW-0596">Phosphopantetheine</keyword>
<dbReference type="NCBIfam" id="TIGR01733">
    <property type="entry name" value="AA-adenyl-dom"/>
    <property type="match status" value="1"/>
</dbReference>
<evidence type="ECO:0000259" key="9">
    <source>
        <dbReference type="Pfam" id="PF00501"/>
    </source>
</evidence>
<dbReference type="Gene3D" id="3.30.559.30">
    <property type="entry name" value="Nonribosomal peptide synthetase, condensation domain"/>
    <property type="match status" value="1"/>
</dbReference>
<evidence type="ECO:0000256" key="8">
    <source>
        <dbReference type="SAM" id="MobiDB-lite"/>
    </source>
</evidence>
<dbReference type="InterPro" id="IPR045851">
    <property type="entry name" value="AMP-bd_C_sf"/>
</dbReference>
<dbReference type="InterPro" id="IPR010071">
    <property type="entry name" value="AA_adenyl_dom"/>
</dbReference>
<dbReference type="InterPro" id="IPR013120">
    <property type="entry name" value="FAR_NAD-bd"/>
</dbReference>
<dbReference type="InterPro" id="IPR000873">
    <property type="entry name" value="AMP-dep_synth/lig_dom"/>
</dbReference>
<evidence type="ECO:0000313" key="14">
    <source>
        <dbReference type="Proteomes" id="UP000226192"/>
    </source>
</evidence>
<keyword evidence="14" id="KW-1185">Reference proteome</keyword>
<dbReference type="FunFam" id="3.40.50.12780:FF:000014">
    <property type="entry name" value="Nonribosomal peptide synthetase 1"/>
    <property type="match status" value="1"/>
</dbReference>
<keyword evidence="7" id="KW-0456">Lyase</keyword>
<dbReference type="SUPFAM" id="SSF56801">
    <property type="entry name" value="Acetyl-CoA synthetase-like"/>
    <property type="match status" value="1"/>
</dbReference>
<proteinExistence type="inferred from homology"/>
<feature type="domain" description="Carrier" evidence="10">
    <location>
        <begin position="841"/>
        <end position="889"/>
    </location>
</feature>
<dbReference type="Pfam" id="PF00501">
    <property type="entry name" value="AMP-binding"/>
    <property type="match status" value="1"/>
</dbReference>
<evidence type="ECO:0000256" key="5">
    <source>
        <dbReference type="ARBA" id="ARBA00022598"/>
    </source>
</evidence>
<evidence type="ECO:0000259" key="11">
    <source>
        <dbReference type="Pfam" id="PF01212"/>
    </source>
</evidence>
<dbReference type="PANTHER" id="PTHR45527:SF1">
    <property type="entry name" value="FATTY ACID SYNTHASE"/>
    <property type="match status" value="1"/>
</dbReference>